<protein>
    <submittedName>
        <fullName evidence="1">Tail</fullName>
    </submittedName>
</protein>
<evidence type="ECO:0000313" key="1">
    <source>
        <dbReference type="EMBL" id="DBA54954.1"/>
    </source>
</evidence>
<sequence length="438" mass="47743">MAGKQTLSGRWSLARAETVKSVTLQGVTTIAQGADGSLRPQVATLTAQLSGFEDVPVSGRSISWCYYEMTVQNGQLQVSTNPIYLTYNNNNLTLRVPASAVANTAAKARVYSVEVSWGGGRVTQSVSDRVTVTVVKDGEPGSPGAPGAPGADGKFLSPPVEWQQCDIYVMTGDCIPCVYKDVSGLRKYYALKRSMPPDICSNSFDPEFPNTPYWRPVSSIELVVIQKAWIQYLSGSEAFFDLVKAVGIDTTDSNGKNGLRIERNMISFVGVKYPQFVMGIDADGRTIFRFFDKDSGKLKTEYNPETGLITTINASYSWVSANVQPFQGPDGIAPGSRPTKVWYYRTDNATNAPLTAYTYHVPSGVAESTVLTANPRPTRYKAPAGWYKNVPGIYVPPPTHSGGIIGFGKTIYQTFHVNSRGIEDAWDQIIEEGMSGRQ</sequence>
<accession>A0AAT9JIA8</accession>
<proteinExistence type="predicted"/>
<name>A0AAT9JIA8_9CAUD</name>
<reference evidence="1" key="1">
    <citation type="journal article" date="2023" name="Microbiome">
        <title>Phages are unrecognized players in the ecology of the oral pathogen Porphyromonas gingivalis.</title>
        <authorList>
            <person name="Matrishin C.B."/>
            <person name="Haase E.M."/>
            <person name="Dewhirst F.E."/>
            <person name="Mark Welch J.L."/>
            <person name="Miranda-Sanchez F."/>
            <person name="Chen T."/>
            <person name="MacFarland D.C."/>
            <person name="Kauffman K.M."/>
        </authorList>
    </citation>
    <scope>NUCLEOTIDE SEQUENCE</scope>
</reference>
<dbReference type="EMBL" id="BK068089">
    <property type="protein sequence ID" value="DBA54954.1"/>
    <property type="molecule type" value="Genomic_DNA"/>
</dbReference>
<reference evidence="1" key="2">
    <citation type="submission" date="2024-05" db="EMBL/GenBank/DDBJ databases">
        <authorList>
            <person name="Matrishin C.B."/>
            <person name="Kauffman K.M."/>
        </authorList>
    </citation>
    <scope>NUCLEOTIDE SEQUENCE</scope>
</reference>
<organism evidence="1">
    <name type="scientific">Porphyromonas phage phage006a_EM3</name>
    <dbReference type="NCBI Taxonomy" id="3154098"/>
    <lineage>
        <taxon>Viruses</taxon>
        <taxon>Duplodnaviria</taxon>
        <taxon>Heunggongvirae</taxon>
        <taxon>Uroviricota</taxon>
        <taxon>Caudoviricetes</taxon>
        <taxon>Alisviridae</taxon>
        <taxon>Honmavirus</taxon>
        <taxon>Honmavirus pging00B</taxon>
    </lineage>
</organism>